<dbReference type="InterPro" id="IPR019264">
    <property type="entry name" value="DUF2179"/>
</dbReference>
<feature type="transmembrane region" description="Helical" evidence="6">
    <location>
        <begin position="21"/>
        <end position="41"/>
    </location>
</feature>
<gene>
    <name evidence="8" type="ORF">C7384_101345</name>
</gene>
<feature type="transmembrane region" description="Helical" evidence="6">
    <location>
        <begin position="153"/>
        <end position="174"/>
    </location>
</feature>
<feature type="domain" description="DUF2179" evidence="7">
    <location>
        <begin position="227"/>
        <end position="273"/>
    </location>
</feature>
<feature type="transmembrane region" description="Helical" evidence="6">
    <location>
        <begin position="116"/>
        <end position="133"/>
    </location>
</feature>
<dbReference type="Proteomes" id="UP000245433">
    <property type="component" value="Unassembled WGS sequence"/>
</dbReference>
<dbReference type="EMBL" id="QEKT01000001">
    <property type="protein sequence ID" value="PVY86427.1"/>
    <property type="molecule type" value="Genomic_DNA"/>
</dbReference>
<dbReference type="Pfam" id="PF02588">
    <property type="entry name" value="YitT_membrane"/>
    <property type="match status" value="1"/>
</dbReference>
<evidence type="ECO:0000313" key="9">
    <source>
        <dbReference type="Proteomes" id="UP000245433"/>
    </source>
</evidence>
<dbReference type="PIRSF" id="PIRSF006483">
    <property type="entry name" value="Membrane_protein_YitT"/>
    <property type="match status" value="1"/>
</dbReference>
<evidence type="ECO:0000256" key="4">
    <source>
        <dbReference type="ARBA" id="ARBA00022989"/>
    </source>
</evidence>
<keyword evidence="4 6" id="KW-1133">Transmembrane helix</keyword>
<dbReference type="PANTHER" id="PTHR33545">
    <property type="entry name" value="UPF0750 MEMBRANE PROTEIN YITT-RELATED"/>
    <property type="match status" value="1"/>
</dbReference>
<evidence type="ECO:0000256" key="6">
    <source>
        <dbReference type="SAM" id="Phobius"/>
    </source>
</evidence>
<dbReference type="GO" id="GO:0005886">
    <property type="term" value="C:plasma membrane"/>
    <property type="evidence" value="ECO:0007669"/>
    <property type="project" value="UniProtKB-SubCell"/>
</dbReference>
<sequence length="289" mass="31692">MITKYLRNSLKHFYLRQIAGAIFYAVVLAVAMNYFWLPGHVYSSGFTGFAQLLSTLTNNQIPIAWALALTNLPLLVLAWIQLSRRFAIFTTGAVLLSALLVPLFSTNTVLTPDPLINAIFGGALNGMAVGTALRCGVGTGGLDIIGMIVKRHLGYKIGSVNLAFNALIMVGAGVTYGWKYALYSIIGVFISAQLIDFFFTRQQQMQEMIVTTKPQEMVEAIQCKMQHGVTVVDNAQGGYTGQERAILFTVVTQYELPELREAIQAVDPHAFYSGWKVESTGGRFHVPEA</sequence>
<organism evidence="8 9">
    <name type="scientific">Convivina intestini</name>
    <dbReference type="NCBI Taxonomy" id="1505726"/>
    <lineage>
        <taxon>Bacteria</taxon>
        <taxon>Bacillati</taxon>
        <taxon>Bacillota</taxon>
        <taxon>Bacilli</taxon>
        <taxon>Lactobacillales</taxon>
        <taxon>Lactobacillaceae</taxon>
        <taxon>Convivina</taxon>
    </lineage>
</organism>
<dbReference type="CDD" id="cd16380">
    <property type="entry name" value="YitT_C"/>
    <property type="match status" value="1"/>
</dbReference>
<keyword evidence="9" id="KW-1185">Reference proteome</keyword>
<feature type="transmembrane region" description="Helical" evidence="6">
    <location>
        <begin position="86"/>
        <end position="104"/>
    </location>
</feature>
<comment type="subcellular location">
    <subcellularLocation>
        <location evidence="1">Cell membrane</location>
        <topology evidence="1">Multi-pass membrane protein</topology>
    </subcellularLocation>
</comment>
<keyword evidence="5 6" id="KW-0472">Membrane</keyword>
<dbReference type="PANTHER" id="PTHR33545:SF5">
    <property type="entry name" value="UPF0750 MEMBRANE PROTEIN YITT"/>
    <property type="match status" value="1"/>
</dbReference>
<accession>A0A2U1DFH5</accession>
<dbReference type="InterPro" id="IPR051461">
    <property type="entry name" value="UPF0750_membrane"/>
</dbReference>
<dbReference type="RefSeq" id="WP_420838703.1">
    <property type="nucleotide sequence ID" value="NZ_CAKOEX010000001.1"/>
</dbReference>
<evidence type="ECO:0000259" key="7">
    <source>
        <dbReference type="Pfam" id="PF10035"/>
    </source>
</evidence>
<feature type="transmembrane region" description="Helical" evidence="6">
    <location>
        <begin position="180"/>
        <end position="199"/>
    </location>
</feature>
<dbReference type="AlphaFoldDB" id="A0A2U1DFH5"/>
<dbReference type="Pfam" id="PF10035">
    <property type="entry name" value="DUF2179"/>
    <property type="match status" value="1"/>
</dbReference>
<evidence type="ECO:0000256" key="1">
    <source>
        <dbReference type="ARBA" id="ARBA00004651"/>
    </source>
</evidence>
<dbReference type="InterPro" id="IPR003740">
    <property type="entry name" value="YitT"/>
</dbReference>
<name>A0A2U1DFH5_9LACO</name>
<keyword evidence="2" id="KW-1003">Cell membrane</keyword>
<comment type="caution">
    <text evidence="8">The sequence shown here is derived from an EMBL/GenBank/DDBJ whole genome shotgun (WGS) entry which is preliminary data.</text>
</comment>
<dbReference type="InterPro" id="IPR015867">
    <property type="entry name" value="N-reg_PII/ATP_PRibTrfase_C"/>
</dbReference>
<dbReference type="Gene3D" id="3.30.70.120">
    <property type="match status" value="1"/>
</dbReference>
<keyword evidence="3 6" id="KW-0812">Transmembrane</keyword>
<evidence type="ECO:0000256" key="5">
    <source>
        <dbReference type="ARBA" id="ARBA00023136"/>
    </source>
</evidence>
<reference evidence="8 9" key="1">
    <citation type="submission" date="2018-04" db="EMBL/GenBank/DDBJ databases">
        <title>Genomic Encyclopedia of Type Strains, Phase IV (KMG-IV): sequencing the most valuable type-strain genomes for metagenomic binning, comparative biology and taxonomic classification.</title>
        <authorList>
            <person name="Goeker M."/>
        </authorList>
    </citation>
    <scope>NUCLEOTIDE SEQUENCE [LARGE SCALE GENOMIC DNA]</scope>
    <source>
        <strain evidence="8 9">DSM 28795</strain>
    </source>
</reference>
<evidence type="ECO:0000256" key="3">
    <source>
        <dbReference type="ARBA" id="ARBA00022692"/>
    </source>
</evidence>
<evidence type="ECO:0000313" key="8">
    <source>
        <dbReference type="EMBL" id="PVY86427.1"/>
    </source>
</evidence>
<feature type="transmembrane region" description="Helical" evidence="6">
    <location>
        <begin position="61"/>
        <end position="79"/>
    </location>
</feature>
<evidence type="ECO:0000256" key="2">
    <source>
        <dbReference type="ARBA" id="ARBA00022475"/>
    </source>
</evidence>
<protein>
    <submittedName>
        <fullName evidence="8">Uncharacterized membrane-anchored protein YitT (DUF2179 family)</fullName>
    </submittedName>
</protein>
<proteinExistence type="predicted"/>